<keyword evidence="1" id="KW-0812">Transmembrane</keyword>
<dbReference type="KEGG" id="csha:EG350_19385"/>
<dbReference type="AlphaFoldDB" id="A0A3G6QT87"/>
<evidence type="ECO:0000313" key="4">
    <source>
        <dbReference type="Proteomes" id="UP000274073"/>
    </source>
</evidence>
<dbReference type="EMBL" id="CP033915">
    <property type="protein sequence ID" value="AZA87393.1"/>
    <property type="molecule type" value="Genomic_DNA"/>
</dbReference>
<proteinExistence type="predicted"/>
<feature type="transmembrane region" description="Helical" evidence="1">
    <location>
        <begin position="90"/>
        <end position="112"/>
    </location>
</feature>
<dbReference type="Proteomes" id="UP000281741">
    <property type="component" value="Chromosome"/>
</dbReference>
<protein>
    <submittedName>
        <fullName evidence="2">Uncharacterized protein</fullName>
    </submittedName>
</protein>
<feature type="transmembrane region" description="Helical" evidence="1">
    <location>
        <begin position="52"/>
        <end position="70"/>
    </location>
</feature>
<gene>
    <name evidence="2" type="ORF">EG349_11625</name>
    <name evidence="3" type="ORF">EG353_10080</name>
</gene>
<dbReference type="EMBL" id="CP033912">
    <property type="protein sequence ID" value="AZA95894.1"/>
    <property type="molecule type" value="Genomic_DNA"/>
</dbReference>
<reference evidence="4 5" key="1">
    <citation type="submission" date="2018-11" db="EMBL/GenBank/DDBJ databases">
        <title>Proposal to divide the Flavobacteriaceae and reorganize its genera based on Amino Acid Identity values calculated from whole genome sequences.</title>
        <authorList>
            <person name="Nicholson A.C."/>
            <person name="Gulvik C.A."/>
            <person name="Whitney A.M."/>
            <person name="Humrighouse B.W."/>
            <person name="Bell M."/>
            <person name="Holmes B."/>
            <person name="Steigerwalt A.G."/>
            <person name="Villarma A."/>
            <person name="Sheth M."/>
            <person name="Batra D."/>
            <person name="Pryor J."/>
            <person name="Bernardet J.-F."/>
            <person name="Hugo C."/>
            <person name="Kampfer P."/>
            <person name="Newman J."/>
            <person name="McQuiston J.R."/>
        </authorList>
    </citation>
    <scope>NUCLEOTIDE SEQUENCE [LARGE SCALE GENOMIC DNA]</scope>
    <source>
        <strain evidence="2 4">G0207</strain>
        <strain evidence="3 5">H5143</strain>
    </source>
</reference>
<evidence type="ECO:0000256" key="1">
    <source>
        <dbReference type="SAM" id="Phobius"/>
    </source>
</evidence>
<evidence type="ECO:0000313" key="2">
    <source>
        <dbReference type="EMBL" id="AZA87393.1"/>
    </source>
</evidence>
<evidence type="ECO:0000313" key="5">
    <source>
        <dbReference type="Proteomes" id="UP000281741"/>
    </source>
</evidence>
<name>A0A3G6QT87_9FLAO</name>
<evidence type="ECO:0000313" key="3">
    <source>
        <dbReference type="EMBL" id="AZA95894.1"/>
    </source>
</evidence>
<sequence>MTPHKLFLLKIFIEFHSFYEISKPDGTFFVIVLKPIKNINIMETITAIKSKMSALLAFTFSVFMSFYSFAQDNAGGVVTTENSTTTTTEWYANPVYIIGGAIVLIIIIALIARSGRRD</sequence>
<accession>A0A3G6QT87</accession>
<dbReference type="Proteomes" id="UP000274073">
    <property type="component" value="Chromosome"/>
</dbReference>
<organism evidence="2 4">
    <name type="scientific">Chryseobacterium shandongense</name>
    <dbReference type="NCBI Taxonomy" id="1493872"/>
    <lineage>
        <taxon>Bacteria</taxon>
        <taxon>Pseudomonadati</taxon>
        <taxon>Bacteroidota</taxon>
        <taxon>Flavobacteriia</taxon>
        <taxon>Flavobacteriales</taxon>
        <taxon>Weeksellaceae</taxon>
        <taxon>Chryseobacterium group</taxon>
        <taxon>Chryseobacterium</taxon>
    </lineage>
</organism>
<keyword evidence="1" id="KW-1133">Transmembrane helix</keyword>
<keyword evidence="1" id="KW-0472">Membrane</keyword>
<keyword evidence="5" id="KW-1185">Reference proteome</keyword>